<accession>A0A9D4D8S1</accession>
<feature type="compositionally biased region" description="Polar residues" evidence="1">
    <location>
        <begin position="1744"/>
        <end position="1756"/>
    </location>
</feature>
<feature type="compositionally biased region" description="Polar residues" evidence="1">
    <location>
        <begin position="1777"/>
        <end position="1807"/>
    </location>
</feature>
<feature type="compositionally biased region" description="Polar residues" evidence="1">
    <location>
        <begin position="717"/>
        <end position="731"/>
    </location>
</feature>
<dbReference type="InterPro" id="IPR021109">
    <property type="entry name" value="Peptidase_aspartic_dom_sf"/>
</dbReference>
<feature type="region of interest" description="Disordered" evidence="1">
    <location>
        <begin position="684"/>
        <end position="739"/>
    </location>
</feature>
<proteinExistence type="predicted"/>
<protein>
    <recommendedName>
        <fullName evidence="4">Peptidase A2 domain-containing protein</fullName>
    </recommendedName>
</protein>
<feature type="region of interest" description="Disordered" evidence="1">
    <location>
        <begin position="1683"/>
        <end position="1707"/>
    </location>
</feature>
<organism evidence="2 3">
    <name type="scientific">Dreissena polymorpha</name>
    <name type="common">Zebra mussel</name>
    <name type="synonym">Mytilus polymorpha</name>
    <dbReference type="NCBI Taxonomy" id="45954"/>
    <lineage>
        <taxon>Eukaryota</taxon>
        <taxon>Metazoa</taxon>
        <taxon>Spiralia</taxon>
        <taxon>Lophotrochozoa</taxon>
        <taxon>Mollusca</taxon>
        <taxon>Bivalvia</taxon>
        <taxon>Autobranchia</taxon>
        <taxon>Heteroconchia</taxon>
        <taxon>Euheterodonta</taxon>
        <taxon>Imparidentia</taxon>
        <taxon>Neoheterodontei</taxon>
        <taxon>Myida</taxon>
        <taxon>Dreissenoidea</taxon>
        <taxon>Dreissenidae</taxon>
        <taxon>Dreissena</taxon>
    </lineage>
</organism>
<dbReference type="SUPFAM" id="SSF50630">
    <property type="entry name" value="Acid proteases"/>
    <property type="match status" value="1"/>
</dbReference>
<gene>
    <name evidence="2" type="ORF">DPMN_047473</name>
</gene>
<evidence type="ECO:0000313" key="2">
    <source>
        <dbReference type="EMBL" id="KAH3740762.1"/>
    </source>
</evidence>
<evidence type="ECO:0000313" key="3">
    <source>
        <dbReference type="Proteomes" id="UP000828390"/>
    </source>
</evidence>
<evidence type="ECO:0000256" key="1">
    <source>
        <dbReference type="SAM" id="MobiDB-lite"/>
    </source>
</evidence>
<reference evidence="2" key="2">
    <citation type="submission" date="2020-11" db="EMBL/GenBank/DDBJ databases">
        <authorList>
            <person name="McCartney M.A."/>
            <person name="Auch B."/>
            <person name="Kono T."/>
            <person name="Mallez S."/>
            <person name="Becker A."/>
            <person name="Gohl D.M."/>
            <person name="Silverstein K.A.T."/>
            <person name="Koren S."/>
            <person name="Bechman K.B."/>
            <person name="Herman A."/>
            <person name="Abrahante J.E."/>
            <person name="Garbe J."/>
        </authorList>
    </citation>
    <scope>NUCLEOTIDE SEQUENCE</scope>
    <source>
        <strain evidence="2">Duluth1</strain>
        <tissue evidence="2">Whole animal</tissue>
    </source>
</reference>
<feature type="region of interest" description="Disordered" evidence="1">
    <location>
        <begin position="1820"/>
        <end position="1847"/>
    </location>
</feature>
<feature type="compositionally biased region" description="Low complexity" evidence="1">
    <location>
        <begin position="1298"/>
        <end position="1308"/>
    </location>
</feature>
<dbReference type="CDD" id="cd00303">
    <property type="entry name" value="retropepsin_like"/>
    <property type="match status" value="1"/>
</dbReference>
<feature type="region of interest" description="Disordered" evidence="1">
    <location>
        <begin position="76"/>
        <end position="98"/>
    </location>
</feature>
<dbReference type="Gene3D" id="2.40.70.10">
    <property type="entry name" value="Acid Proteases"/>
    <property type="match status" value="1"/>
</dbReference>
<comment type="caution">
    <text evidence="2">The sequence shown here is derived from an EMBL/GenBank/DDBJ whole genome shotgun (WGS) entry which is preliminary data.</text>
</comment>
<evidence type="ECO:0008006" key="4">
    <source>
        <dbReference type="Google" id="ProtNLM"/>
    </source>
</evidence>
<feature type="region of interest" description="Disordered" evidence="1">
    <location>
        <begin position="1744"/>
        <end position="1807"/>
    </location>
</feature>
<dbReference type="EMBL" id="JAIWYP010000011">
    <property type="protein sequence ID" value="KAH3740762.1"/>
    <property type="molecule type" value="Genomic_DNA"/>
</dbReference>
<feature type="compositionally biased region" description="Polar residues" evidence="1">
    <location>
        <begin position="1683"/>
        <end position="1694"/>
    </location>
</feature>
<dbReference type="Proteomes" id="UP000828390">
    <property type="component" value="Unassembled WGS sequence"/>
</dbReference>
<feature type="region of interest" description="Disordered" evidence="1">
    <location>
        <begin position="987"/>
        <end position="1016"/>
    </location>
</feature>
<keyword evidence="3" id="KW-1185">Reference proteome</keyword>
<reference evidence="2" key="1">
    <citation type="journal article" date="2019" name="bioRxiv">
        <title>The Genome of the Zebra Mussel, Dreissena polymorpha: A Resource for Invasive Species Research.</title>
        <authorList>
            <person name="McCartney M.A."/>
            <person name="Auch B."/>
            <person name="Kono T."/>
            <person name="Mallez S."/>
            <person name="Zhang Y."/>
            <person name="Obille A."/>
            <person name="Becker A."/>
            <person name="Abrahante J.E."/>
            <person name="Garbe J."/>
            <person name="Badalamenti J.P."/>
            <person name="Herman A."/>
            <person name="Mangelson H."/>
            <person name="Liachko I."/>
            <person name="Sullivan S."/>
            <person name="Sone E.D."/>
            <person name="Koren S."/>
            <person name="Silverstein K.A.T."/>
            <person name="Beckman K.B."/>
            <person name="Gohl D.M."/>
        </authorList>
    </citation>
    <scope>NUCLEOTIDE SEQUENCE</scope>
    <source>
        <strain evidence="2">Duluth1</strain>
        <tissue evidence="2">Whole animal</tissue>
    </source>
</reference>
<name>A0A9D4D8S1_DREPO</name>
<sequence length="1864" mass="199657">MSSPNKSPGLVRVNFDPPQTLMLISGIGPKLARIIVQLRQESGNLDLDTLEVLIRRPLSERELDQLDFAENPMLAATSQSSGTGEHPSRSRAPEPMFESTPYLNQDQMKAELASQISDLEAEITRWEEFPGIWSDFLPQFAKPLFPKRLLFQPDPVVVTGMPILSDVASSAPAPPQSLGLPQMRAGRADYNVPAQFRETSAEHLGHFRAPRSPPAPIMRPCPTHFTMPSNQPVVSGVPLYNNQPVASGVSLPSNQPVVSGVPLYNNQPVASGVSLPSNQPVVSGVPLFNHQPVASGVSLPSNQPVVRGVPLYNNQPVASGVPLYNNQPVASGFSMPNNPPVVSSVPVQSTLPVVGNLTVASNLPILGNNPAHNNPPVAGNPTLLSSVPVQTSPPVPINPPSQRDRDVLTKLPKSLLFDGCSNWLLFKRKFERYARMQDWSDEECDDCLGWCLTGKAVDFYALLTEGRETLPYAELMQRLQERFGAKELPATAQGRFQVAHQEVGESLDDWSDRVLTLATTAFRDLPYAYATEQAVTKFCHGLLDKEAAKHVSLQIPTSMGDAMNMMKIYSHVLLACAAAPRDSQESERVSRCVHEVRRAPSPDTVIGSAVDKLTQVVDRLLGSVGQLSDSCGSQDDDSRVRQPVQVFRSDEDEGLYGEYAAEGSNEDGAQNRGFNKQRHVRCHEGTGGGCPRGHRDIHAYERGSGPNAYQGSGAGNRRNNGYRSGYQNSNVRPEGSKRGRYGSNWGEYPGMARRDISCLFGDLEHFRCDCRVGAGSVANNESIPMSVTEAAEQQSRPEVGRVNQLGSAAQFCLKVQVGDVMVDAVIDSAAEVSLISDRVYKAMKQPPPKQRDVKLLMTGRDASMQGFVVGPVKLKIGNYWYQQHLYVAPTDVDMLLGFDILMNPGRAIINMAEATIIFDGQVLSLEGGSLQHTDHVHDAVPFALPTASEVVRDPQMVTDESTERDHGGSSYVGTFRVQRVAVQSGVRATPTAGHADPAGVTAEDSREKASSCGVTAADRRKRASGYGVTSEVRWNSACGYRVSTSNIKLPTVQEVVRHIGVCTDESTEGGNGKTGGVGGREDEFTEGIDDAVPLQLPTVCEVVRHIGVCTDMSTVRGNGETGVVGDDEDVLTEGVEYAVPLVLPTVREDVRHIGVCTDMSTVRGNGETGGFDNAVPLALPTEDVRHIGVCTDMSTVRGNGETGGFDNAVPLALPTEDVRHIGVCTDMSTVKGNGETGGVGYAVPLAPPTVREVVRDIGVCTDVSTGGGNGETEDVSDEAAAAKGDNSGKPDPDQQGLSSFESTEESSSYGNSVGIVLTGLPKRPVGIVPQELSSFQSTSEESSSYGNSVGIVLTELPKRPAGIVPQELSSFQRTSEESSSYGNSAGIVPQELSSFQSTSEESSSYGNSVGIVLTELPKRPAGIVPQELSSFQRTSEESSSYGNSAGIVPQELSSFQSTSEESSSYGNSVGIVLTELPKRPAGIVPQELSSFQRTSEESSSYGNSVGIVLTELPKRPAGIVPQELSSFQRTSEESSSYGNSAGIVPQELSSFQSTSEESSSYGNSVGIVLTELPKRPAGIVPQELSSFQRTSEESSSYGNSVGIVLTELPKRPAGIVPQELSSFQRTSEESSSYGNSAGIVPQELSSFQSTSEESSSYGNSVGIVLTELPKRPAGIVPQELSSFRNTSKESSSYGNPVGTVLTGLPKRPVGINPQGPSRFVESSSHGNPVGIVQHGLPNFPTSIAHQGSSRFESSGYGNPAGIAPRPSRDCPVRGVNRSESSSRRFPSGNTQRNQFSHGDPSVNRQSSACGYGVVASVRQKISEDGSRGPFRRGSEGWRPSSSRRWERSQRWKLSKCVSERGGLK</sequence>
<feature type="region of interest" description="Disordered" evidence="1">
    <location>
        <begin position="1261"/>
        <end position="1309"/>
    </location>
</feature>